<dbReference type="RefSeq" id="WP_139927397.1">
    <property type="nucleotide sequence ID" value="NZ_CP040915.1"/>
</dbReference>
<evidence type="ECO:0000256" key="5">
    <source>
        <dbReference type="ARBA" id="ARBA00022692"/>
    </source>
</evidence>
<keyword evidence="4" id="KW-1003">Cell membrane</keyword>
<keyword evidence="6 9" id="KW-1133">Transmembrane helix</keyword>
<feature type="transmembrane region" description="Helical" evidence="9">
    <location>
        <begin position="76"/>
        <end position="94"/>
    </location>
</feature>
<comment type="subcellular location">
    <subcellularLocation>
        <location evidence="1">Cell membrane</location>
        <topology evidence="1">Multi-pass membrane protein</topology>
    </subcellularLocation>
</comment>
<evidence type="ECO:0000256" key="7">
    <source>
        <dbReference type="ARBA" id="ARBA00023136"/>
    </source>
</evidence>
<feature type="compositionally biased region" description="Low complexity" evidence="8">
    <location>
        <begin position="14"/>
        <end position="26"/>
    </location>
</feature>
<feature type="transmembrane region" description="Helical" evidence="9">
    <location>
        <begin position="282"/>
        <end position="306"/>
    </location>
</feature>
<evidence type="ECO:0000256" key="1">
    <source>
        <dbReference type="ARBA" id="ARBA00004651"/>
    </source>
</evidence>
<dbReference type="GO" id="GO:0005886">
    <property type="term" value="C:plasma membrane"/>
    <property type="evidence" value="ECO:0007669"/>
    <property type="project" value="UniProtKB-SubCell"/>
</dbReference>
<evidence type="ECO:0000256" key="6">
    <source>
        <dbReference type="ARBA" id="ARBA00022989"/>
    </source>
</evidence>
<sequence length="467" mass="48466">MPDTSKWLSRLTSARENATVPAAAAPRPRPAPETRTDPAGAVPWAVRATAAWSWRLLVIAAGGIVIGYAVITFQTIFVAVLAAILVAVLLEPVATWLRRVLHFPRALASLAAILGTLAVIGGLLVLAGRSIVDGFGALADSAQAGFQELQVWLTEGPLGIDDTQIEGWIAQATDQIEANSDVLVSGVANVTGSVTSVVTGAVITVFVLFFFLKEGRSIWQWFVRLAPRGARVRINEAGIRGWVTLGGYTRTQILVAFVDAVGIALGALILGIPLALPIGVLVFLFSFIPIVGAFISGAVAVLVALVDQGPGTALIMLGIVLLVQQIEGNVLQPWLQGNALSLHPIAILLAVTAGTGLAGILGALFAVPIVAVINTVMLYFTGHDKYPHLATDINRPGGPPGALEAAISASWNKETENDGAVVDDDSPTSAPDDEDDDPAATRPDATARPTASARAVGAAGPEDGEGR</sequence>
<dbReference type="OrthoDB" id="9784366at2"/>
<reference evidence="10 11" key="1">
    <citation type="submission" date="2019-05" db="EMBL/GenBank/DDBJ databases">
        <title>Georgenia *** sp. nov., and Georgenia *** sp. nov., isolated from the intestinal contents of plateau pika (Ochotona curzoniae) in the Qinghai-Tibet plateau of China.</title>
        <authorList>
            <person name="Tian Z."/>
        </authorList>
    </citation>
    <scope>NUCLEOTIDE SEQUENCE [LARGE SCALE GENOMIC DNA]</scope>
    <source>
        <strain evidence="10 11">Z443</strain>
    </source>
</reference>
<feature type="region of interest" description="Disordered" evidence="8">
    <location>
        <begin position="413"/>
        <end position="467"/>
    </location>
</feature>
<feature type="compositionally biased region" description="Acidic residues" evidence="8">
    <location>
        <begin position="421"/>
        <end position="438"/>
    </location>
</feature>
<dbReference type="PANTHER" id="PTHR21716:SF53">
    <property type="entry name" value="PERMEASE PERM-RELATED"/>
    <property type="match status" value="1"/>
</dbReference>
<feature type="transmembrane region" description="Helical" evidence="9">
    <location>
        <begin position="347"/>
        <end position="380"/>
    </location>
</feature>
<keyword evidence="5 9" id="KW-0812">Transmembrane</keyword>
<evidence type="ECO:0000256" key="2">
    <source>
        <dbReference type="ARBA" id="ARBA00009773"/>
    </source>
</evidence>
<comment type="similarity">
    <text evidence="2">Belongs to the autoinducer-2 exporter (AI-2E) (TC 2.A.86) family.</text>
</comment>
<dbReference type="GO" id="GO:0055085">
    <property type="term" value="P:transmembrane transport"/>
    <property type="evidence" value="ECO:0007669"/>
    <property type="project" value="TreeGrafter"/>
</dbReference>
<evidence type="ECO:0000256" key="8">
    <source>
        <dbReference type="SAM" id="MobiDB-lite"/>
    </source>
</evidence>
<dbReference type="InterPro" id="IPR002549">
    <property type="entry name" value="AI-2E-like"/>
</dbReference>
<feature type="region of interest" description="Disordered" evidence="8">
    <location>
        <begin position="13"/>
        <end position="38"/>
    </location>
</feature>
<proteinExistence type="inferred from homology"/>
<evidence type="ECO:0000313" key="11">
    <source>
        <dbReference type="Proteomes" id="UP000314616"/>
    </source>
</evidence>
<dbReference type="Pfam" id="PF01594">
    <property type="entry name" value="AI-2E_transport"/>
    <property type="match status" value="1"/>
</dbReference>
<keyword evidence="7 9" id="KW-0472">Membrane</keyword>
<dbReference type="KEGG" id="gyu:FE374_04265"/>
<feature type="transmembrane region" description="Helical" evidence="9">
    <location>
        <begin position="106"/>
        <end position="127"/>
    </location>
</feature>
<feature type="transmembrane region" description="Helical" evidence="9">
    <location>
        <begin position="52"/>
        <end position="70"/>
    </location>
</feature>
<evidence type="ECO:0000256" key="3">
    <source>
        <dbReference type="ARBA" id="ARBA00022448"/>
    </source>
</evidence>
<evidence type="ECO:0000313" key="10">
    <source>
        <dbReference type="EMBL" id="QDC23953.1"/>
    </source>
</evidence>
<dbReference type="AlphaFoldDB" id="A0A5B8C096"/>
<feature type="compositionally biased region" description="Low complexity" evidence="8">
    <location>
        <begin position="440"/>
        <end position="455"/>
    </location>
</feature>
<evidence type="ECO:0000256" key="9">
    <source>
        <dbReference type="SAM" id="Phobius"/>
    </source>
</evidence>
<accession>A0A5B8C096</accession>
<gene>
    <name evidence="10" type="ORF">FE374_04265</name>
</gene>
<feature type="transmembrane region" description="Helical" evidence="9">
    <location>
        <begin position="253"/>
        <end position="276"/>
    </location>
</feature>
<feature type="transmembrane region" description="Helical" evidence="9">
    <location>
        <begin position="190"/>
        <end position="212"/>
    </location>
</feature>
<organism evidence="10 11">
    <name type="scientific">Georgenia yuyongxinii</name>
    <dbReference type="NCBI Taxonomy" id="2589797"/>
    <lineage>
        <taxon>Bacteria</taxon>
        <taxon>Bacillati</taxon>
        <taxon>Actinomycetota</taxon>
        <taxon>Actinomycetes</taxon>
        <taxon>Micrococcales</taxon>
        <taxon>Bogoriellaceae</taxon>
        <taxon>Georgenia</taxon>
    </lineage>
</organism>
<name>A0A5B8C096_9MICO</name>
<dbReference type="EMBL" id="CP040915">
    <property type="protein sequence ID" value="QDC23953.1"/>
    <property type="molecule type" value="Genomic_DNA"/>
</dbReference>
<dbReference type="PANTHER" id="PTHR21716">
    <property type="entry name" value="TRANSMEMBRANE PROTEIN"/>
    <property type="match status" value="1"/>
</dbReference>
<keyword evidence="3" id="KW-0813">Transport</keyword>
<evidence type="ECO:0000256" key="4">
    <source>
        <dbReference type="ARBA" id="ARBA00022475"/>
    </source>
</evidence>
<protein>
    <submittedName>
        <fullName evidence="10">AI-2E family transporter</fullName>
    </submittedName>
</protein>
<dbReference type="Proteomes" id="UP000314616">
    <property type="component" value="Chromosome"/>
</dbReference>
<feature type="transmembrane region" description="Helical" evidence="9">
    <location>
        <begin position="313"/>
        <end position="335"/>
    </location>
</feature>